<evidence type="ECO:0000259" key="1">
    <source>
        <dbReference type="PROSITE" id="PS50883"/>
    </source>
</evidence>
<dbReference type="SMART" id="SM00052">
    <property type="entry name" value="EAL"/>
    <property type="match status" value="1"/>
</dbReference>
<reference evidence="2" key="1">
    <citation type="submission" date="2020-02" db="EMBL/GenBank/DDBJ databases">
        <authorList>
            <person name="Meier V. D."/>
        </authorList>
    </citation>
    <scope>NUCLEOTIDE SEQUENCE</scope>
    <source>
        <strain evidence="2">AVDCRST_MAG94</strain>
    </source>
</reference>
<dbReference type="InterPro" id="IPR035919">
    <property type="entry name" value="EAL_sf"/>
</dbReference>
<dbReference type="InterPro" id="IPR050706">
    <property type="entry name" value="Cyclic-di-GMP_PDE-like"/>
</dbReference>
<dbReference type="SUPFAM" id="SSF141868">
    <property type="entry name" value="EAL domain-like"/>
    <property type="match status" value="1"/>
</dbReference>
<dbReference type="CDD" id="cd01948">
    <property type="entry name" value="EAL"/>
    <property type="match status" value="1"/>
</dbReference>
<protein>
    <recommendedName>
        <fullName evidence="1">EAL domain-containing protein</fullName>
    </recommendedName>
</protein>
<dbReference type="Pfam" id="PF00563">
    <property type="entry name" value="EAL"/>
    <property type="match status" value="1"/>
</dbReference>
<name>A0A6J4PRK0_9CYAN</name>
<organism evidence="2">
    <name type="scientific">uncultured Leptolyngbya sp</name>
    <dbReference type="NCBI Taxonomy" id="332963"/>
    <lineage>
        <taxon>Bacteria</taxon>
        <taxon>Bacillati</taxon>
        <taxon>Cyanobacteriota</taxon>
        <taxon>Cyanophyceae</taxon>
        <taxon>Leptolyngbyales</taxon>
        <taxon>Leptolyngbyaceae</taxon>
        <taxon>Leptolyngbya group</taxon>
        <taxon>Leptolyngbya</taxon>
        <taxon>environmental samples</taxon>
    </lineage>
</organism>
<dbReference type="Gene3D" id="3.20.20.450">
    <property type="entry name" value="EAL domain"/>
    <property type="match status" value="1"/>
</dbReference>
<gene>
    <name evidence="2" type="ORF">AVDCRST_MAG94-7073</name>
</gene>
<accession>A0A6J4PRK0</accession>
<dbReference type="PROSITE" id="PS50883">
    <property type="entry name" value="EAL"/>
    <property type="match status" value="1"/>
</dbReference>
<dbReference type="PANTHER" id="PTHR33121">
    <property type="entry name" value="CYCLIC DI-GMP PHOSPHODIESTERASE PDEF"/>
    <property type="match status" value="1"/>
</dbReference>
<dbReference type="InterPro" id="IPR001633">
    <property type="entry name" value="EAL_dom"/>
</dbReference>
<dbReference type="GO" id="GO:0071111">
    <property type="term" value="F:cyclic-guanylate-specific phosphodiesterase activity"/>
    <property type="evidence" value="ECO:0007669"/>
    <property type="project" value="InterPro"/>
</dbReference>
<dbReference type="EMBL" id="CADCTY010002425">
    <property type="protein sequence ID" value="CAA9422241.1"/>
    <property type="molecule type" value="Genomic_DNA"/>
</dbReference>
<feature type="domain" description="EAL" evidence="1">
    <location>
        <begin position="3"/>
        <end position="242"/>
    </location>
</feature>
<sequence length="242" mass="26821">MTLLNWRDRIDAAIASHALTFHCQPIYRLHGKSPELFEVLVRLSENEAVIPAARFINEVSAEQLKAIDRLAVLGTLKHLQQTQIPHAVNLSGHTLNDPQFPGWIAEQLSKSGVNPRSLMLEITEQAALLLPSAQVISALRGLRFPLILDDLGSGYAAIPSILAIEPDVLKVDGSIVRLMAQDHWRECIVFSLMAGADRRGICLILEHVESALIESRVMALARQFPKLNIMVQGWLYGQSKPC</sequence>
<dbReference type="AlphaFoldDB" id="A0A6J4PRK0"/>
<proteinExistence type="predicted"/>
<evidence type="ECO:0000313" key="2">
    <source>
        <dbReference type="EMBL" id="CAA9422241.1"/>
    </source>
</evidence>
<dbReference type="PANTHER" id="PTHR33121:SF70">
    <property type="entry name" value="SIGNALING PROTEIN YKOW"/>
    <property type="match status" value="1"/>
</dbReference>